<feature type="region of interest" description="Disordered" evidence="4">
    <location>
        <begin position="990"/>
        <end position="1017"/>
    </location>
</feature>
<proteinExistence type="predicted"/>
<dbReference type="OMA" id="MYLAMGD"/>
<dbReference type="VEuPathDB" id="TriTrypDB:Lsey_0131_0030"/>
<feature type="compositionally biased region" description="Low complexity" evidence="4">
    <location>
        <begin position="2366"/>
        <end position="2394"/>
    </location>
</feature>
<feature type="domain" description="SAC" evidence="5">
    <location>
        <begin position="265"/>
        <end position="777"/>
    </location>
</feature>
<dbReference type="PROSITE" id="PS50275">
    <property type="entry name" value="SAC"/>
    <property type="match status" value="1"/>
</dbReference>
<feature type="compositionally biased region" description="Basic and acidic residues" evidence="4">
    <location>
        <begin position="315"/>
        <end position="325"/>
    </location>
</feature>
<dbReference type="InterPro" id="IPR002013">
    <property type="entry name" value="SAC_dom"/>
</dbReference>
<dbReference type="OrthoDB" id="405996at2759"/>
<gene>
    <name evidence="6" type="ORF">ABL78_4501</name>
</gene>
<reference evidence="6 7" key="1">
    <citation type="journal article" date="2015" name="PLoS Pathog.">
        <title>Leptomonas seymouri: Adaptations to the Dixenous Life Cycle Analyzed by Genome Sequencing, Transcriptome Profiling and Co-infection with Leishmania donovani.</title>
        <authorList>
            <person name="Kraeva N."/>
            <person name="Butenko A."/>
            <person name="Hlavacova J."/>
            <person name="Kostygov A."/>
            <person name="Myskova J."/>
            <person name="Grybchuk D."/>
            <person name="Lestinova T."/>
            <person name="Votypka J."/>
            <person name="Volf P."/>
            <person name="Opperdoes F."/>
            <person name="Flegontov P."/>
            <person name="Lukes J."/>
            <person name="Yurchenko V."/>
        </authorList>
    </citation>
    <scope>NUCLEOTIDE SEQUENCE [LARGE SCALE GENOMIC DNA]</scope>
    <source>
        <strain evidence="6 7">ATCC 30220</strain>
    </source>
</reference>
<feature type="compositionally biased region" description="Polar residues" evidence="4">
    <location>
        <begin position="2338"/>
        <end position="2355"/>
    </location>
</feature>
<feature type="region of interest" description="Disordered" evidence="4">
    <location>
        <begin position="219"/>
        <end position="240"/>
    </location>
</feature>
<feature type="compositionally biased region" description="Polar residues" evidence="4">
    <location>
        <begin position="1106"/>
        <end position="1122"/>
    </location>
</feature>
<feature type="region of interest" description="Disordered" evidence="4">
    <location>
        <begin position="1485"/>
        <end position="1507"/>
    </location>
</feature>
<evidence type="ECO:0000256" key="4">
    <source>
        <dbReference type="SAM" id="MobiDB-lite"/>
    </source>
</evidence>
<dbReference type="PANTHER" id="PTHR45738">
    <property type="entry name" value="POLYPHOSPHOINOSITIDE PHOSPHATASE"/>
    <property type="match status" value="1"/>
</dbReference>
<dbReference type="GO" id="GO:0012505">
    <property type="term" value="C:endomembrane system"/>
    <property type="evidence" value="ECO:0007669"/>
    <property type="project" value="UniProtKB-SubCell"/>
</dbReference>
<feature type="region of interest" description="Disordered" evidence="4">
    <location>
        <begin position="2308"/>
        <end position="2394"/>
    </location>
</feature>
<accession>A0A0N1PE31</accession>
<evidence type="ECO:0000313" key="7">
    <source>
        <dbReference type="Proteomes" id="UP000038009"/>
    </source>
</evidence>
<feature type="region of interest" description="Disordered" evidence="4">
    <location>
        <begin position="2218"/>
        <end position="2249"/>
    </location>
</feature>
<keyword evidence="3" id="KW-0472">Membrane</keyword>
<protein>
    <submittedName>
        <fullName evidence="6">Putative inositol polyphosphate phosphatase</fullName>
    </submittedName>
</protein>
<keyword evidence="7" id="KW-1185">Reference proteome</keyword>
<feature type="region of interest" description="Disordered" evidence="4">
    <location>
        <begin position="372"/>
        <end position="420"/>
    </location>
</feature>
<feature type="compositionally biased region" description="Basic and acidic residues" evidence="4">
    <location>
        <begin position="1390"/>
        <end position="1403"/>
    </location>
</feature>
<evidence type="ECO:0000259" key="5">
    <source>
        <dbReference type="PROSITE" id="PS50275"/>
    </source>
</evidence>
<feature type="compositionally biased region" description="Low complexity" evidence="4">
    <location>
        <begin position="2221"/>
        <end position="2233"/>
    </location>
</feature>
<feature type="region of interest" description="Disordered" evidence="4">
    <location>
        <begin position="1720"/>
        <end position="1739"/>
    </location>
</feature>
<feature type="region of interest" description="Disordered" evidence="4">
    <location>
        <begin position="1379"/>
        <end position="1424"/>
    </location>
</feature>
<sequence>MPATSSPTLPRARLRPPQQPPLDAITVYNTATHCYLLATDSQQRDFHLLACRKHGLDAVINGGEAANAHHNSNVSESELDNRSGLFTFGTPSPPQQVPFISLEDLHDYTTYAVYSPTEAASLVEALQREHHASMHVSRAVALIGAVRFTEGYYLVLATERRMVGYLGVHRLFEASQIELVSLLLDNEWVAVQNQTQWQPRRGGDPEGLSLFSATTGAAAASSGGSTVHRKQPPSYRKSTTSATAAAAAYLFQRRSLEKLHRQQFISSLSRPSSFFYSHSYDLTNTVQRNMLADGAEASAEDDDEGADAGRAAMGRIERNPGDNRNSRGLRGSAHGAGAREVSSSHPDNLLQPRMQFVWNEYLLEPWQLPEQAAGTNVDAREERRNGGGSEPRAAEDTAGTEAPAREKGSTPPLPSLSNSPVPQYPAAFARWRTYIIHGYITQRTVVVRHPVFHTLLLTLIARVSKDAAGVRYLRRGINSDGQVANHVEVEQIVSDESAWNQCFTDGAISSYVQLRGSVPLRWYHPPTASPLLLKPPIVIGPHDAEWSSTCLHFQDLLRQYGRPILIHDLLKRKEHHTRESALGDAYRVAVQALSAAVTRAAAGGTEGEGQRCSNDDTAAATSLRSSDVLQYVSTDLRHLGPLAWNTMTAIAEHHFDQVRCFVCRRRQHVTSPHADPCSFTTETQAASSTRGCATAGDGGSSVATQVQRGVVRSNCLDCIDRTNLGHFFHGLQALGEQLAGLGLLRHAAELRDSPAVAELLLEMYLAMGDALATQYGGSAQVGAGVLHRGAGWDQLMGVKRLYNNMMGDRDKQEAISLLLGRTQLHPRRFSRARNTAMHSPRQVLTFALNTSLPGSTSLTPPITAAAPSVAAAAARASPSNESFSPASSESALVPAPSSFFSTVLSAASRWWGEVTGASSASSTAAVEALRAAQHAAAEAEAEPDYYEHVSAGPRLPPAGLLATWWVQPLREFAGWYAACGIGVGRCTHSAQPPIPRSNEGGPDGESGGAEAAAPTSPFLPSSLMPCAHSSAAVMTTSHLSPASTTSAAMLDDVFAQQLLAEDSMAQQRWLLHVARGERQACLQQQPLQQQRGGRPASARIGLGTAVQGSKSTSPAANINPSLSRGEASGDGSATPSAPAAVSISLPSESAWAMDESVGAVDPAGLAEREVLRRGGSVPSDSAAAVAAAAMDAHSSFAPFSLTLAPSLVIGTWTVLRTTTQTLSPDAAFPTSAATAHASARRNVGKLKETLPISAALRLLYAWRGEKHGPTKAQEPLSKFTLQGNQWHPAAWSMDRSLITTVMRQLLGYIPSDVAATSASLSHSSSSAASWELQKWRYLEEAHDHTTFPRVVQTSVFARQEKELEQVVFCETMWIAASHDTPAKPAPSLPDSKKGSRVEPSLRKLEKRHTGSKQGLSPPQQIEGQRATTGCALEDQQFTAALLSELYGPPAEWGVDEVIMALQRMISPSPLSSAVRRVLRHHKLQPPLSGAELSTSDESPGIDRRNKSRDYWQRRLSVAAENTSPQRATQKSATAASAESGALHSAVMLLYCLSSILRSPTLHSPEPLPFAVSRLHTTAPAATLSPPFYSRDHERAAGASEPRHPHSAAWAEEASVAAVAPLLHGEPGDLPASVRYQLLFPDHPSLSEPTRRYWVLCRLLQFLVPSRVLSPRLLHGMLQSIFCDVPSTGTDCACVPSPGTLCPHRHARHHVRYTFALSPKNQTELQQPSQRQREQQIRSQLADGTLTSSISGGGTESGPASSPSTLRSMHIPATWEVKRCCTTVELFSWCVHCRRAHVDERLPHVSAASVTAETADTPRQRRPDLFSAPYAESDEDAADASWRLLWWAVENNLVVPVVRRREQTTLEVLADETALFCTVESIPRVALNVERRNRGEVWRRTQQQRQQQQSLQGPLAGECSRVGGSSAIYGVCLASPSLVYRLPRRNALVDTITLSETIANLGLRAATRLQEFFCDYIKHGWARTSLRTSRSGDGSGGYSTASTGHATVSRKVSSLPPAGTGATVALFGGIGGGGMATAVATGSDGGFSGVGSGYSAAAETSVAVTPADVIAHFSQLAEECLQSIQSVMVALQFVSLDALADEQALHCYISFFVNVYNAAYVVAWLTNVKELTSSAVAAADKMKAPSIGAPRPARPSTAAAGSALRTIDLLSLPTLCNTNIACFMHTYGVVIGHVFMSLGEMKYGVLGGNRPPPYRDIPLWPSSLDATTSSSPSTQQHPLNGAVTPDSSMYLGSESSSRPWKWWSLVPPHLRVEIPETARLSSLREHPHLQAALDWRELCGLYVSKGTANKKSAEEGRCTQSSAPEDPESFPIAGKHQPKQSSSNRTHATSVSTSDALFSPPVGSGIPTSSTSASSHKKPSPTLTTSSTATTAPLYPTTPAFEQQRERYRELVDLWSADVVRHLPFRISLQLIDTYLPPPLFHLCHSAGGSSKTEGSGGGGAGGLDGRGMGGASVRRASLDTHLHLDVDAERVPWYLQPILNTMPLVHPTLQSSKLGAVYGVAREGDGQPRGTLVPQLSPEANGVLLQPSCMWSSPSYYVVGGDCMKDEESIAHSFLLLQSLSGSYLGTNGYRTGDRSGPMMQHLCAPLHHEEFLAQLHATEVAFRSALRSTDRHIFAPAQEVCSPAPPQQQGCLPPQQLIAALESACRSSSLLSQPTFGVFSATSCSATLHNAMKPLLYEWCRETDQGMESISLLAKPGSQLRILLKVVQLLEASYVSGEAVRRLQRALREIPMTAQKACSEE</sequence>
<feature type="compositionally biased region" description="Gly residues" evidence="4">
    <location>
        <begin position="2454"/>
        <end position="2470"/>
    </location>
</feature>
<evidence type="ECO:0000256" key="1">
    <source>
        <dbReference type="ARBA" id="ARBA00004308"/>
    </source>
</evidence>
<name>A0A0N1PE31_LEPSE</name>
<feature type="region of interest" description="Disordered" evidence="4">
    <location>
        <begin position="314"/>
        <end position="347"/>
    </location>
</feature>
<dbReference type="EMBL" id="LJSK01000131">
    <property type="protein sequence ID" value="KPI86422.1"/>
    <property type="molecule type" value="Genomic_DNA"/>
</dbReference>
<feature type="region of interest" description="Disordered" evidence="4">
    <location>
        <begin position="1744"/>
        <end position="1765"/>
    </location>
</feature>
<evidence type="ECO:0000313" key="6">
    <source>
        <dbReference type="EMBL" id="KPI86422.1"/>
    </source>
</evidence>
<feature type="region of interest" description="Disordered" evidence="4">
    <location>
        <begin position="1104"/>
        <end position="1140"/>
    </location>
</feature>
<dbReference type="Pfam" id="PF02383">
    <property type="entry name" value="Syja_N"/>
    <property type="match status" value="1"/>
</dbReference>
<feature type="region of interest" description="Disordered" evidence="4">
    <location>
        <begin position="2447"/>
        <end position="2470"/>
    </location>
</feature>
<dbReference type="GO" id="GO:0043813">
    <property type="term" value="F:phosphatidylinositol-3,5-bisphosphate 5-phosphatase activity"/>
    <property type="evidence" value="ECO:0007669"/>
    <property type="project" value="InterPro"/>
</dbReference>
<feature type="region of interest" description="Disordered" evidence="4">
    <location>
        <begin position="1"/>
        <end position="21"/>
    </location>
</feature>
<dbReference type="Proteomes" id="UP000038009">
    <property type="component" value="Unassembled WGS sequence"/>
</dbReference>
<dbReference type="GO" id="GO:0046856">
    <property type="term" value="P:phosphatidylinositol dephosphorylation"/>
    <property type="evidence" value="ECO:0007669"/>
    <property type="project" value="InterPro"/>
</dbReference>
<dbReference type="InterPro" id="IPR043573">
    <property type="entry name" value="Fig4-like"/>
</dbReference>
<evidence type="ECO:0000256" key="2">
    <source>
        <dbReference type="ARBA" id="ARBA00022801"/>
    </source>
</evidence>
<comment type="caution">
    <text evidence="6">The sequence shown here is derived from an EMBL/GenBank/DDBJ whole genome shotgun (WGS) entry which is preliminary data.</text>
</comment>
<dbReference type="PANTHER" id="PTHR45738:SF5">
    <property type="entry name" value="POLYPHOSPHOINOSITIDE PHOSPHATASE"/>
    <property type="match status" value="1"/>
</dbReference>
<feature type="compositionally biased region" description="Polar residues" evidence="4">
    <location>
        <begin position="1411"/>
        <end position="1424"/>
    </location>
</feature>
<evidence type="ECO:0000256" key="3">
    <source>
        <dbReference type="ARBA" id="ARBA00023136"/>
    </source>
</evidence>
<keyword evidence="2" id="KW-0378">Hydrolase</keyword>
<organism evidence="6 7">
    <name type="scientific">Leptomonas seymouri</name>
    <dbReference type="NCBI Taxonomy" id="5684"/>
    <lineage>
        <taxon>Eukaryota</taxon>
        <taxon>Discoba</taxon>
        <taxon>Euglenozoa</taxon>
        <taxon>Kinetoplastea</taxon>
        <taxon>Metakinetoplastina</taxon>
        <taxon>Trypanosomatida</taxon>
        <taxon>Trypanosomatidae</taxon>
        <taxon>Leishmaniinae</taxon>
        <taxon>Leptomonas</taxon>
    </lineage>
</organism>
<comment type="subcellular location">
    <subcellularLocation>
        <location evidence="1">Endomembrane system</location>
    </subcellularLocation>
</comment>